<protein>
    <submittedName>
        <fullName evidence="2">Uncharacterized protein</fullName>
    </submittedName>
</protein>
<dbReference type="Proteomes" id="UP000264330">
    <property type="component" value="Unassembled WGS sequence"/>
</dbReference>
<keyword evidence="1" id="KW-0378">Hydrolase</keyword>
<dbReference type="EMBL" id="DPMF01000203">
    <property type="protein sequence ID" value="HCV81078.1"/>
    <property type="molecule type" value="Genomic_DNA"/>
</dbReference>
<evidence type="ECO:0000313" key="2">
    <source>
        <dbReference type="EMBL" id="HCV81078.1"/>
    </source>
</evidence>
<dbReference type="InterPro" id="IPR017853">
    <property type="entry name" value="GH"/>
</dbReference>
<dbReference type="GO" id="GO:0004553">
    <property type="term" value="F:hydrolase activity, hydrolyzing O-glycosyl compounds"/>
    <property type="evidence" value="ECO:0007669"/>
    <property type="project" value="InterPro"/>
</dbReference>
<reference evidence="2 3" key="1">
    <citation type="journal article" date="2018" name="Nat. Biotechnol.">
        <title>A standardized bacterial taxonomy based on genome phylogeny substantially revises the tree of life.</title>
        <authorList>
            <person name="Parks D.H."/>
            <person name="Chuvochina M."/>
            <person name="Waite D.W."/>
            <person name="Rinke C."/>
            <person name="Skarshewski A."/>
            <person name="Chaumeil P.A."/>
            <person name="Hugenholtz P."/>
        </authorList>
    </citation>
    <scope>NUCLEOTIDE SEQUENCE [LARGE SCALE GENOMIC DNA]</scope>
    <source>
        <strain evidence="2">UBA9359</strain>
    </source>
</reference>
<dbReference type="InterPro" id="IPR036962">
    <property type="entry name" value="Glyco_hydro_3_N_sf"/>
</dbReference>
<proteinExistence type="predicted"/>
<dbReference type="SUPFAM" id="SSF51445">
    <property type="entry name" value="(Trans)glycosidases"/>
    <property type="match status" value="1"/>
</dbReference>
<sequence>MRASSKSREGKEARFAKQYFNRGALVVRAPNADLARDSRWGSTEESFGEDPFLTGSLNVHSQKVYSMKRMDIDKQLHS</sequence>
<dbReference type="GO" id="GO:0005975">
    <property type="term" value="P:carbohydrate metabolic process"/>
    <property type="evidence" value="ECO:0007669"/>
    <property type="project" value="InterPro"/>
</dbReference>
<comment type="caution">
    <text evidence="2">The sequence shown here is derived from an EMBL/GenBank/DDBJ whole genome shotgun (WGS) entry which is preliminary data.</text>
</comment>
<dbReference type="AlphaFoldDB" id="A0A3D5J0A0"/>
<gene>
    <name evidence="2" type="ORF">DGQ38_08525</name>
</gene>
<name>A0A3D5J0A0_9FLAO</name>
<dbReference type="Gene3D" id="3.20.20.300">
    <property type="entry name" value="Glycoside hydrolase, family 3, N-terminal domain"/>
    <property type="match status" value="1"/>
</dbReference>
<evidence type="ECO:0000256" key="1">
    <source>
        <dbReference type="ARBA" id="ARBA00022801"/>
    </source>
</evidence>
<evidence type="ECO:0000313" key="3">
    <source>
        <dbReference type="Proteomes" id="UP000264330"/>
    </source>
</evidence>
<accession>A0A3D5J0A0</accession>
<organism evidence="2 3">
    <name type="scientific">Zunongwangia profunda</name>
    <dbReference type="NCBI Taxonomy" id="398743"/>
    <lineage>
        <taxon>Bacteria</taxon>
        <taxon>Pseudomonadati</taxon>
        <taxon>Bacteroidota</taxon>
        <taxon>Flavobacteriia</taxon>
        <taxon>Flavobacteriales</taxon>
        <taxon>Flavobacteriaceae</taxon>
        <taxon>Zunongwangia</taxon>
    </lineage>
</organism>